<reference evidence="1 2" key="1">
    <citation type="journal article" date="2015" name="Nature">
        <title>rRNA introns, odd ribosomes, and small enigmatic genomes across a large radiation of phyla.</title>
        <authorList>
            <person name="Brown C.T."/>
            <person name="Hug L.A."/>
            <person name="Thomas B.C."/>
            <person name="Sharon I."/>
            <person name="Castelle C.J."/>
            <person name="Singh A."/>
            <person name="Wilkins M.J."/>
            <person name="Williams K.H."/>
            <person name="Banfield J.F."/>
        </authorList>
    </citation>
    <scope>NUCLEOTIDE SEQUENCE [LARGE SCALE GENOMIC DNA]</scope>
</reference>
<evidence type="ECO:0008006" key="3">
    <source>
        <dbReference type="Google" id="ProtNLM"/>
    </source>
</evidence>
<dbReference type="EMBL" id="LCRI01000034">
    <property type="protein sequence ID" value="KKW32146.1"/>
    <property type="molecule type" value="Genomic_DNA"/>
</dbReference>
<proteinExistence type="predicted"/>
<dbReference type="SUPFAM" id="SSF46689">
    <property type="entry name" value="Homeodomain-like"/>
    <property type="match status" value="1"/>
</dbReference>
<comment type="caution">
    <text evidence="1">The sequence shown here is derived from an EMBL/GenBank/DDBJ whole genome shotgun (WGS) entry which is preliminary data.</text>
</comment>
<dbReference type="Proteomes" id="UP000034711">
    <property type="component" value="Unassembled WGS sequence"/>
</dbReference>
<name>A0A0G1XML9_9BACT</name>
<gene>
    <name evidence="1" type="ORF">UY77_C0034G0021</name>
</gene>
<organism evidence="1 2">
    <name type="scientific">Candidatus Uhrbacteria bacterium GW2011_GWA2_53_10</name>
    <dbReference type="NCBI Taxonomy" id="1618980"/>
    <lineage>
        <taxon>Bacteria</taxon>
        <taxon>Candidatus Uhriibacteriota</taxon>
    </lineage>
</organism>
<dbReference type="InterPro" id="IPR009057">
    <property type="entry name" value="Homeodomain-like_sf"/>
</dbReference>
<accession>A0A0G1XML9</accession>
<evidence type="ECO:0000313" key="1">
    <source>
        <dbReference type="EMBL" id="KKW32146.1"/>
    </source>
</evidence>
<protein>
    <recommendedName>
        <fullName evidence="3">Resolvase helix-turn-helix domain protein</fullName>
    </recommendedName>
</protein>
<sequence>MNNAVKDQFVELRAQGISFAVIAERLGVSKTTLIGWSKDMREDIVNLRQIHFEALREKHRLGAERRMELFAKQLDTVEAELGKRDLTTVSTDRLFDVLVKLGRELDLVTPPMTFQRRVNGLELDLSSTHEWQA</sequence>
<evidence type="ECO:0000313" key="2">
    <source>
        <dbReference type="Proteomes" id="UP000034711"/>
    </source>
</evidence>
<dbReference type="AlphaFoldDB" id="A0A0G1XML9"/>